<accession>A0A0A2C4D3</accession>
<organism evidence="1 2">
    <name type="scientific">Prochlorococcus marinus str. PAC1</name>
    <dbReference type="NCBI Taxonomy" id="59924"/>
    <lineage>
        <taxon>Bacteria</taxon>
        <taxon>Bacillati</taxon>
        <taxon>Cyanobacteriota</taxon>
        <taxon>Cyanophyceae</taxon>
        <taxon>Synechococcales</taxon>
        <taxon>Prochlorococcaceae</taxon>
        <taxon>Prochlorococcus</taxon>
    </lineage>
</organism>
<dbReference type="EMBL" id="JNAX01000009">
    <property type="protein sequence ID" value="KGG21211.1"/>
    <property type="molecule type" value="Genomic_DNA"/>
</dbReference>
<proteinExistence type="predicted"/>
<dbReference type="AlphaFoldDB" id="A0A0A2C4D3"/>
<name>A0A0A2C4D3_PROMR</name>
<comment type="caution">
    <text evidence="1">The sequence shown here is derived from an EMBL/GenBank/DDBJ whole genome shotgun (WGS) entry which is preliminary data.</text>
</comment>
<sequence length="180" mass="20761">MTEQIEVLGQFDVRRDDVANESETELTGQISIDKARITNTFGGDQLNAALDAVNNKKTYVRGYENQAKKFYISRKDCPVRNFCEDLAGPNKRAEAIQMFDALFWGSWIACDEMPEQAREWLDARVKDYKDGTKMDFICDCRKFRGNDADKTQASEMTRAEYPFDCHGYTLKKHIEEEANK</sequence>
<gene>
    <name evidence="1" type="ORF">EV03_0684</name>
</gene>
<evidence type="ECO:0000313" key="1">
    <source>
        <dbReference type="EMBL" id="KGG21211.1"/>
    </source>
</evidence>
<evidence type="ECO:0000313" key="2">
    <source>
        <dbReference type="Proteomes" id="UP000030392"/>
    </source>
</evidence>
<dbReference type="RefSeq" id="WP_036905131.1">
    <property type="nucleotide sequence ID" value="NZ_CP138967.1"/>
</dbReference>
<protein>
    <submittedName>
        <fullName evidence="1">Uncharacterized protein</fullName>
    </submittedName>
</protein>
<dbReference type="Proteomes" id="UP000030392">
    <property type="component" value="Unassembled WGS sequence"/>
</dbReference>
<reference evidence="2" key="1">
    <citation type="journal article" date="2014" name="Sci. Data">
        <title>Genomes of diverse isolates of the marine cyanobacterium Prochlorococcus.</title>
        <authorList>
            <person name="Biller S."/>
            <person name="Berube P."/>
            <person name="Thompson J."/>
            <person name="Kelly L."/>
            <person name="Roggensack S."/>
            <person name="Awad L."/>
            <person name="Roache-Johnson K."/>
            <person name="Ding H."/>
            <person name="Giovannoni S.J."/>
            <person name="Moore L.R."/>
            <person name="Chisholm S.W."/>
        </authorList>
    </citation>
    <scope>NUCLEOTIDE SEQUENCE [LARGE SCALE GENOMIC DNA]</scope>
    <source>
        <strain evidence="2">PAC1</strain>
    </source>
</reference>